<dbReference type="InterPro" id="IPR039361">
    <property type="entry name" value="Cyclin"/>
</dbReference>
<evidence type="ECO:0000256" key="1">
    <source>
        <dbReference type="RuleBase" id="RU000383"/>
    </source>
</evidence>
<protein>
    <recommendedName>
        <fullName evidence="2">Cyclin-like domain-containing protein</fullName>
    </recommendedName>
</protein>
<dbReference type="Pfam" id="PF00134">
    <property type="entry name" value="Cyclin_N"/>
    <property type="match status" value="1"/>
</dbReference>
<dbReference type="SUPFAM" id="SSF47954">
    <property type="entry name" value="Cyclin-like"/>
    <property type="match status" value="1"/>
</dbReference>
<proteinExistence type="inferred from homology"/>
<dbReference type="InterPro" id="IPR006671">
    <property type="entry name" value="Cyclin_N"/>
</dbReference>
<evidence type="ECO:0000313" key="4">
    <source>
        <dbReference type="Proteomes" id="UP000187209"/>
    </source>
</evidence>
<dbReference type="AlphaFoldDB" id="A0A1R2C4B7"/>
<dbReference type="PANTHER" id="PTHR10177">
    <property type="entry name" value="CYCLINS"/>
    <property type="match status" value="1"/>
</dbReference>
<dbReference type="SMART" id="SM00385">
    <property type="entry name" value="CYCLIN"/>
    <property type="match status" value="1"/>
</dbReference>
<name>A0A1R2C4B7_9CILI</name>
<comment type="caution">
    <text evidence="3">The sequence shown here is derived from an EMBL/GenBank/DDBJ whole genome shotgun (WGS) entry which is preliminary data.</text>
</comment>
<dbReference type="OrthoDB" id="313090at2759"/>
<dbReference type="Proteomes" id="UP000187209">
    <property type="component" value="Unassembled WGS sequence"/>
</dbReference>
<accession>A0A1R2C4B7</accession>
<dbReference type="EMBL" id="MPUH01000292">
    <property type="protein sequence ID" value="OMJ83775.1"/>
    <property type="molecule type" value="Genomic_DNA"/>
</dbReference>
<evidence type="ECO:0000259" key="2">
    <source>
        <dbReference type="SMART" id="SM00385"/>
    </source>
</evidence>
<keyword evidence="1" id="KW-0195">Cyclin</keyword>
<sequence>MSEMIESVLQSRKREPFAELPSESLEQNDLILQHLIDKKQEYLENPLENHAIHPSLRAKMAEWMIEIITSFGLKHRTYFLAVNIMDIFLKTTQKEFESKSMHLIGVCCMMIASKFNDSRHITIDSAHRYISCGALREEELVAMENEVIKTVTGQLGMVTCYDVVISLCEKYKVGAKVRRTAATILYLIQMYYDSLRFSVNAQAYGALLISLYTLNQSNVIEEVRRERDCNVEIRVIETMHSGILKFMNSFPCFSNPMRFLEFEFNRDRSGELFVFRHTRRFD</sequence>
<reference evidence="3 4" key="1">
    <citation type="submission" date="2016-11" db="EMBL/GenBank/DDBJ databases">
        <title>The macronuclear genome of Stentor coeruleus: a giant cell with tiny introns.</title>
        <authorList>
            <person name="Slabodnick M."/>
            <person name="Ruby J.G."/>
            <person name="Reiff S.B."/>
            <person name="Swart E.C."/>
            <person name="Gosai S."/>
            <person name="Prabakaran S."/>
            <person name="Witkowska E."/>
            <person name="Larue G.E."/>
            <person name="Fisher S."/>
            <person name="Freeman R.M."/>
            <person name="Gunawardena J."/>
            <person name="Chu W."/>
            <person name="Stover N.A."/>
            <person name="Gregory B.D."/>
            <person name="Nowacki M."/>
            <person name="Derisi J."/>
            <person name="Roy S.W."/>
            <person name="Marshall W.F."/>
            <person name="Sood P."/>
        </authorList>
    </citation>
    <scope>NUCLEOTIDE SEQUENCE [LARGE SCALE GENOMIC DNA]</scope>
    <source>
        <strain evidence="3">WM001</strain>
    </source>
</reference>
<dbReference type="InterPro" id="IPR036915">
    <property type="entry name" value="Cyclin-like_sf"/>
</dbReference>
<comment type="similarity">
    <text evidence="1">Belongs to the cyclin family.</text>
</comment>
<dbReference type="Gene3D" id="1.10.472.10">
    <property type="entry name" value="Cyclin-like"/>
    <property type="match status" value="2"/>
</dbReference>
<evidence type="ECO:0000313" key="3">
    <source>
        <dbReference type="EMBL" id="OMJ83775.1"/>
    </source>
</evidence>
<dbReference type="InterPro" id="IPR013763">
    <property type="entry name" value="Cyclin-like_dom"/>
</dbReference>
<organism evidence="3 4">
    <name type="scientific">Stentor coeruleus</name>
    <dbReference type="NCBI Taxonomy" id="5963"/>
    <lineage>
        <taxon>Eukaryota</taxon>
        <taxon>Sar</taxon>
        <taxon>Alveolata</taxon>
        <taxon>Ciliophora</taxon>
        <taxon>Postciliodesmatophora</taxon>
        <taxon>Heterotrichea</taxon>
        <taxon>Heterotrichida</taxon>
        <taxon>Stentoridae</taxon>
        <taxon>Stentor</taxon>
    </lineage>
</organism>
<feature type="domain" description="Cyclin-like" evidence="2">
    <location>
        <begin position="62"/>
        <end position="149"/>
    </location>
</feature>
<gene>
    <name evidence="3" type="ORF">SteCoe_15254</name>
</gene>
<keyword evidence="4" id="KW-1185">Reference proteome</keyword>